<sequence>MPAGAVPVLGAAACALAALGWTLGGAGLRAQIEGERGVPPIDSSSSFEVGGIEVDVAGPNADAARLGGWREAQRRGWKALWARTHGGTPGPSLSDSALDQMVAGIVVEDEQIGPRRYVARLGVLFDRARTGQILGASGGLRRSAPMLVLPIEWSGGTAQALEARSLWQQAWARFRTGSSPVDYVRPTGTGVDPLVLNAGQSLRPGRNWWRLLLDSYGAADVLIPEVRLLREWPGGPVIGRFSAYHGPDRQYLGGFVLRVGSSEALPRLMDEGVKRMDALYAAALQAGRLSPDPGLAIDMAALLPETVDDPVDMAGDDGQLTDAPPPAATAVTIQFDTPDAAAVSAAEAAVRAVPGVRGAATSSLALGGVSVMRVTFEGDQAALRAALVARGWQVQEGAGALRIRRGGAQPPR</sequence>
<reference evidence="1 2" key="1">
    <citation type="submission" date="2020-01" db="EMBL/GenBank/DDBJ databases">
        <title>Sphingomonas sp. C33 whole genome sequece.</title>
        <authorList>
            <person name="Park C."/>
        </authorList>
    </citation>
    <scope>NUCLEOTIDE SEQUENCE [LARGE SCALE GENOMIC DNA]</scope>
    <source>
        <strain evidence="1 2">C33</strain>
    </source>
</reference>
<organism evidence="1 2">
    <name type="scientific">Sphingomonas changnyeongensis</name>
    <dbReference type="NCBI Taxonomy" id="2698679"/>
    <lineage>
        <taxon>Bacteria</taxon>
        <taxon>Pseudomonadati</taxon>
        <taxon>Pseudomonadota</taxon>
        <taxon>Alphaproteobacteria</taxon>
        <taxon>Sphingomonadales</taxon>
        <taxon>Sphingomonadaceae</taxon>
        <taxon>Sphingomonas</taxon>
    </lineage>
</organism>
<dbReference type="KEGG" id="schy:GVO57_12765"/>
<evidence type="ECO:0000313" key="1">
    <source>
        <dbReference type="EMBL" id="QHL91977.1"/>
    </source>
</evidence>
<accession>A0A7Z2S9Q3</accession>
<dbReference type="AlphaFoldDB" id="A0A7Z2S9Q3"/>
<dbReference type="EMBL" id="CP047895">
    <property type="protein sequence ID" value="QHL91977.1"/>
    <property type="molecule type" value="Genomic_DNA"/>
</dbReference>
<gene>
    <name evidence="1" type="ORF">GVO57_12765</name>
</gene>
<proteinExistence type="predicted"/>
<keyword evidence="2" id="KW-1185">Reference proteome</keyword>
<name>A0A7Z2S9Q3_9SPHN</name>
<dbReference type="Proteomes" id="UP000464468">
    <property type="component" value="Chromosome"/>
</dbReference>
<protein>
    <submittedName>
        <fullName evidence="1">Heavy-metal-associated domain-containing protein</fullName>
    </submittedName>
</protein>
<evidence type="ECO:0000313" key="2">
    <source>
        <dbReference type="Proteomes" id="UP000464468"/>
    </source>
</evidence>